<dbReference type="Proteomes" id="UP000799428">
    <property type="component" value="Unassembled WGS sequence"/>
</dbReference>
<comment type="similarity">
    <text evidence="4">Belongs to the NAD(P)-dependent epimerase/dehydratase family. Dihydroflavonol-4-reductase subfamily.</text>
</comment>
<dbReference type="CDD" id="cd05227">
    <property type="entry name" value="AR_SDR_e"/>
    <property type="match status" value="1"/>
</dbReference>
<reference evidence="8" key="1">
    <citation type="journal article" date="2020" name="Stud. Mycol.">
        <title>101 Dothideomycetes genomes: a test case for predicting lifestyles and emergence of pathogens.</title>
        <authorList>
            <person name="Haridas S."/>
            <person name="Albert R."/>
            <person name="Binder M."/>
            <person name="Bloem J."/>
            <person name="Labutti K."/>
            <person name="Salamov A."/>
            <person name="Andreopoulos B."/>
            <person name="Baker S."/>
            <person name="Barry K."/>
            <person name="Bills G."/>
            <person name="Bluhm B."/>
            <person name="Cannon C."/>
            <person name="Castanera R."/>
            <person name="Culley D."/>
            <person name="Daum C."/>
            <person name="Ezra D."/>
            <person name="Gonzalez J."/>
            <person name="Henrissat B."/>
            <person name="Kuo A."/>
            <person name="Liang C."/>
            <person name="Lipzen A."/>
            <person name="Lutzoni F."/>
            <person name="Magnuson J."/>
            <person name="Mondo S."/>
            <person name="Nolan M."/>
            <person name="Ohm R."/>
            <person name="Pangilinan J."/>
            <person name="Park H.-J."/>
            <person name="Ramirez L."/>
            <person name="Alfaro M."/>
            <person name="Sun H."/>
            <person name="Tritt A."/>
            <person name="Yoshinaga Y."/>
            <person name="Zwiers L.-H."/>
            <person name="Turgeon B."/>
            <person name="Goodwin S."/>
            <person name="Spatafora J."/>
            <person name="Crous P."/>
            <person name="Grigoriev I."/>
        </authorList>
    </citation>
    <scope>NUCLEOTIDE SEQUENCE</scope>
    <source>
        <strain evidence="8">CBS 279.74</strain>
    </source>
</reference>
<dbReference type="GO" id="GO:0016616">
    <property type="term" value="F:oxidoreductase activity, acting on the CH-OH group of donors, NAD or NADP as acceptor"/>
    <property type="evidence" value="ECO:0007669"/>
    <property type="project" value="TreeGrafter"/>
</dbReference>
<dbReference type="Pfam" id="PF01370">
    <property type="entry name" value="Epimerase"/>
    <property type="match status" value="1"/>
</dbReference>
<keyword evidence="2" id="KW-0963">Cytoplasm</keyword>
<dbReference type="PANTHER" id="PTHR10366">
    <property type="entry name" value="NAD DEPENDENT EPIMERASE/DEHYDRATASE"/>
    <property type="match status" value="1"/>
</dbReference>
<dbReference type="InterPro" id="IPR001509">
    <property type="entry name" value="Epimerase_deHydtase"/>
</dbReference>
<dbReference type="GO" id="GO:0005635">
    <property type="term" value="C:nuclear envelope"/>
    <property type="evidence" value="ECO:0007669"/>
    <property type="project" value="UniProtKB-ARBA"/>
</dbReference>
<keyword evidence="9" id="KW-1185">Reference proteome</keyword>
<accession>A0A6G1KIR9</accession>
<dbReference type="OrthoDB" id="2735536at2759"/>
<evidence type="ECO:0000259" key="7">
    <source>
        <dbReference type="PROSITE" id="PS50177"/>
    </source>
</evidence>
<dbReference type="SUPFAM" id="SSF54427">
    <property type="entry name" value="NTF2-like"/>
    <property type="match status" value="1"/>
</dbReference>
<protein>
    <recommendedName>
        <fullName evidence="5">Nuclear transport factor 2</fullName>
    </recommendedName>
</protein>
<dbReference type="InterPro" id="IPR050425">
    <property type="entry name" value="NAD(P)_dehydrat-like"/>
</dbReference>
<dbReference type="GO" id="GO:0006606">
    <property type="term" value="P:protein import into nucleus"/>
    <property type="evidence" value="ECO:0007669"/>
    <property type="project" value="UniProtKB-ARBA"/>
</dbReference>
<proteinExistence type="inferred from homology"/>
<keyword evidence="3" id="KW-0560">Oxidoreductase</keyword>
<evidence type="ECO:0000313" key="8">
    <source>
        <dbReference type="EMBL" id="KAF2712680.1"/>
    </source>
</evidence>
<name>A0A6G1KIR9_9PLEO</name>
<dbReference type="PROSITE" id="PS50177">
    <property type="entry name" value="NTF2_DOMAIN"/>
    <property type="match status" value="1"/>
</dbReference>
<dbReference type="AlphaFoldDB" id="A0A6G1KIR9"/>
<dbReference type="EMBL" id="MU005766">
    <property type="protein sequence ID" value="KAF2712680.1"/>
    <property type="molecule type" value="Genomic_DNA"/>
</dbReference>
<dbReference type="CDD" id="cd00780">
    <property type="entry name" value="NTF2"/>
    <property type="match status" value="1"/>
</dbReference>
<dbReference type="FunFam" id="3.10.450.50:FF:000005">
    <property type="entry name" value="Nuclear transport factor 2"/>
    <property type="match status" value="1"/>
</dbReference>
<dbReference type="FunFam" id="3.40.50.720:FF:000191">
    <property type="entry name" value="Methylglyoxal reductase (NADPH-dependent)"/>
    <property type="match status" value="1"/>
</dbReference>
<dbReference type="InterPro" id="IPR036291">
    <property type="entry name" value="NAD(P)-bd_dom_sf"/>
</dbReference>
<evidence type="ECO:0000256" key="2">
    <source>
        <dbReference type="ARBA" id="ARBA00022490"/>
    </source>
</evidence>
<gene>
    <name evidence="8" type="ORF">K504DRAFT_499764</name>
</gene>
<evidence type="ECO:0000256" key="4">
    <source>
        <dbReference type="ARBA" id="ARBA00023445"/>
    </source>
</evidence>
<dbReference type="PANTHER" id="PTHR10366:SF564">
    <property type="entry name" value="STEROL-4-ALPHA-CARBOXYLATE 3-DEHYDROGENASE, DECARBOXYLATING"/>
    <property type="match status" value="1"/>
</dbReference>
<comment type="subcellular location">
    <subcellularLocation>
        <location evidence="1">Cytoplasm</location>
    </subcellularLocation>
</comment>
<dbReference type="InterPro" id="IPR002075">
    <property type="entry name" value="NTF2_dom"/>
</dbReference>
<dbReference type="InterPro" id="IPR032710">
    <property type="entry name" value="NTF2-like_dom_sf"/>
</dbReference>
<dbReference type="Gene3D" id="3.10.450.50">
    <property type="match status" value="1"/>
</dbReference>
<evidence type="ECO:0000256" key="3">
    <source>
        <dbReference type="ARBA" id="ARBA00023002"/>
    </source>
</evidence>
<dbReference type="InterPro" id="IPR018222">
    <property type="entry name" value="Nuclear_transport_factor_2_euk"/>
</dbReference>
<organism evidence="8 9">
    <name type="scientific">Pleomassaria siparia CBS 279.74</name>
    <dbReference type="NCBI Taxonomy" id="1314801"/>
    <lineage>
        <taxon>Eukaryota</taxon>
        <taxon>Fungi</taxon>
        <taxon>Dikarya</taxon>
        <taxon>Ascomycota</taxon>
        <taxon>Pezizomycotina</taxon>
        <taxon>Dothideomycetes</taxon>
        <taxon>Pleosporomycetidae</taxon>
        <taxon>Pleosporales</taxon>
        <taxon>Pleomassariaceae</taxon>
        <taxon>Pleomassaria</taxon>
    </lineage>
</organism>
<feature type="domain" description="NTF2" evidence="7">
    <location>
        <begin position="355"/>
        <end position="469"/>
    </location>
</feature>
<dbReference type="SUPFAM" id="SSF51735">
    <property type="entry name" value="NAD(P)-binding Rossmann-fold domains"/>
    <property type="match status" value="1"/>
</dbReference>
<sequence>MTRVLLTGGSGFIAAHTLRLLLERGHSVVTTVRTQTKADKIKAAYQSYSDKGQLGFAIVPDIASPDAFDQAVISDPPFEAVLHTASPFHFNVTDVKKDLLDPAIIGTTGILKSIKKSAPTVKRVVITSSFAAIVNADKGFWPEHTYSEDDWNPITEEQATESPIHGYRASKTFAEKAAWNFLETEKPNFTLATINPPMVYGPIIHNLDSLESMNTSNQRILFAAQGKFKDEIPPTGVHVWIDVRDVAEAHVAAMEKEAAANKRFFTVAGYFSNKEIAQIIKEEFPQYKDLPSESTPGGDYPEGGVDAVFKFNNKRSIEVLGLNITAHFHHRRQASNTTALLVHSVIMATADFENIAKQFVEFYYNTFDGGRANLAALYREDSMLSFEANQVGGVAGIVEKLQNLPFQQVKHRTDTVDSQPAHPSDGSILVLVTGALQVDGQEQPMSFTQSFQLKPTEGTYYVFNDIFRIVYPAS</sequence>
<dbReference type="Pfam" id="PF02136">
    <property type="entry name" value="NTF2"/>
    <property type="match status" value="1"/>
</dbReference>
<evidence type="ECO:0000256" key="5">
    <source>
        <dbReference type="ARBA" id="ARBA00026247"/>
    </source>
</evidence>
<comment type="function">
    <text evidence="6">Facilitates protein transport into the nucleus. Could be part of a multicomponent system of cytosolic factors that assemble at the pore complex during nuclear import.</text>
</comment>
<evidence type="ECO:0000313" key="9">
    <source>
        <dbReference type="Proteomes" id="UP000799428"/>
    </source>
</evidence>
<dbReference type="Gene3D" id="3.40.50.720">
    <property type="entry name" value="NAD(P)-binding Rossmann-like Domain"/>
    <property type="match status" value="1"/>
</dbReference>
<evidence type="ECO:0000256" key="6">
    <source>
        <dbReference type="ARBA" id="ARBA00053082"/>
    </source>
</evidence>
<dbReference type="GO" id="GO:0005737">
    <property type="term" value="C:cytoplasm"/>
    <property type="evidence" value="ECO:0007669"/>
    <property type="project" value="UniProtKB-SubCell"/>
</dbReference>
<evidence type="ECO:0000256" key="1">
    <source>
        <dbReference type="ARBA" id="ARBA00004496"/>
    </source>
</evidence>